<feature type="domain" description="Peptidase S8/S53" evidence="7">
    <location>
        <begin position="108"/>
        <end position="386"/>
    </location>
</feature>
<dbReference type="PROSITE" id="PS51892">
    <property type="entry name" value="SUBTILASE"/>
    <property type="match status" value="1"/>
</dbReference>
<evidence type="ECO:0000256" key="6">
    <source>
        <dbReference type="SAM" id="Phobius"/>
    </source>
</evidence>
<dbReference type="Gene3D" id="3.40.50.200">
    <property type="entry name" value="Peptidase S8/S53 domain"/>
    <property type="match status" value="1"/>
</dbReference>
<dbReference type="PANTHER" id="PTHR43806:SF11">
    <property type="entry name" value="CEREVISIN-RELATED"/>
    <property type="match status" value="1"/>
</dbReference>
<dbReference type="InterPro" id="IPR023827">
    <property type="entry name" value="Peptidase_S8_Asp-AS"/>
</dbReference>
<name>A0A1B1TE05_9ARCH</name>
<dbReference type="GO" id="GO:0006508">
    <property type="term" value="P:proteolysis"/>
    <property type="evidence" value="ECO:0007669"/>
    <property type="project" value="UniProtKB-KW"/>
</dbReference>
<evidence type="ECO:0000256" key="5">
    <source>
        <dbReference type="PROSITE-ProRule" id="PRU01240"/>
    </source>
</evidence>
<evidence type="ECO:0000313" key="8">
    <source>
        <dbReference type="EMBL" id="ANV80492.1"/>
    </source>
</evidence>
<keyword evidence="6" id="KW-0812">Transmembrane</keyword>
<feature type="active site" description="Charge relay system" evidence="5">
    <location>
        <position position="154"/>
    </location>
</feature>
<evidence type="ECO:0000256" key="1">
    <source>
        <dbReference type="ARBA" id="ARBA00011073"/>
    </source>
</evidence>
<sequence>MTLNFDNLELLPEPEDPNILTTIDKDAPGYPGQFYGVSDKDAKILRRFFVPVKRFIWPWGALMFTFFTAFLVIGWPFIDAFLSPYLPDSEWAYEDTGIREIQNMGYLGEGIRVCMVDTGVDINHPNLMHISLSGFRDFYYNDHSSIRDIGDNSHGTLMSGILLSNGTFLGAAPEISLSVAISLGPSGKSGQEDMVSQAIRWCRISQDADIISLSLGANPGMGMDDESETEIAVQEALDDGIFVVAAAGNTGLDEEITDVSIPANIEGVISVAATNKKGNIWKNSAFGSTTDSHTGEERIFPNQKPEISAPGVRLYSTYSSDSSLYAYSSGTSDSTVLVTGALALILERYYEDIAGEDGEIDYSEINRVKLALANSAISNNQDVTHHPQKGYGKLDLVSWSEEITIEFGIE</sequence>
<reference evidence="8" key="2">
    <citation type="journal article" date="2015" name="ISME J.">
        <title>A new class of marine Euryarchaeota group II from the Mediterranean deep chlorophyll maximum.</title>
        <authorList>
            <person name="Martin-Cuadrado A.B."/>
            <person name="Garcia-Heredia I."/>
            <person name="Molto A.G."/>
            <person name="Lopez-Ubeda R."/>
            <person name="Kimes N."/>
            <person name="Lopez-Garcia P."/>
            <person name="Moreira D."/>
            <person name="Rodriguez-Valera F."/>
        </authorList>
    </citation>
    <scope>NUCLEOTIDE SEQUENCE</scope>
</reference>
<feature type="active site" description="Charge relay system" evidence="5">
    <location>
        <position position="332"/>
    </location>
</feature>
<dbReference type="InterPro" id="IPR050131">
    <property type="entry name" value="Peptidase_S8_subtilisin-like"/>
</dbReference>
<keyword evidence="2 5" id="KW-0645">Protease</keyword>
<evidence type="ECO:0000256" key="2">
    <source>
        <dbReference type="ARBA" id="ARBA00022670"/>
    </source>
</evidence>
<dbReference type="InterPro" id="IPR036852">
    <property type="entry name" value="Peptidase_S8/S53_dom_sf"/>
</dbReference>
<keyword evidence="3 5" id="KW-0378">Hydrolase</keyword>
<dbReference type="EMBL" id="KP211890">
    <property type="protein sequence ID" value="ANV80492.1"/>
    <property type="molecule type" value="Genomic_DNA"/>
</dbReference>
<evidence type="ECO:0000256" key="4">
    <source>
        <dbReference type="ARBA" id="ARBA00022825"/>
    </source>
</evidence>
<reference evidence="8" key="1">
    <citation type="submission" date="2014-11" db="EMBL/GenBank/DDBJ databases">
        <authorList>
            <person name="Zhu J."/>
            <person name="Qi W."/>
            <person name="Song R."/>
        </authorList>
    </citation>
    <scope>NUCLEOTIDE SEQUENCE</scope>
</reference>
<protein>
    <submittedName>
        <fullName evidence="8">Subtilisin-like serine protease</fullName>
    </submittedName>
</protein>
<accession>A0A1B1TE05</accession>
<dbReference type="PRINTS" id="PR00723">
    <property type="entry name" value="SUBTILISIN"/>
</dbReference>
<dbReference type="Pfam" id="PF00082">
    <property type="entry name" value="Peptidase_S8"/>
    <property type="match status" value="1"/>
</dbReference>
<dbReference type="PROSITE" id="PS00136">
    <property type="entry name" value="SUBTILASE_ASP"/>
    <property type="match status" value="1"/>
</dbReference>
<keyword evidence="6" id="KW-1133">Transmembrane helix</keyword>
<feature type="active site" description="Charge relay system" evidence="5">
    <location>
        <position position="117"/>
    </location>
</feature>
<dbReference type="GO" id="GO:0004252">
    <property type="term" value="F:serine-type endopeptidase activity"/>
    <property type="evidence" value="ECO:0007669"/>
    <property type="project" value="UniProtKB-UniRule"/>
</dbReference>
<evidence type="ECO:0000256" key="3">
    <source>
        <dbReference type="ARBA" id="ARBA00022801"/>
    </source>
</evidence>
<dbReference type="PANTHER" id="PTHR43806">
    <property type="entry name" value="PEPTIDASE S8"/>
    <property type="match status" value="1"/>
</dbReference>
<comment type="similarity">
    <text evidence="1 5">Belongs to the peptidase S8 family.</text>
</comment>
<feature type="transmembrane region" description="Helical" evidence="6">
    <location>
        <begin position="55"/>
        <end position="78"/>
    </location>
</feature>
<dbReference type="AlphaFoldDB" id="A0A1B1TE05"/>
<dbReference type="InterPro" id="IPR000209">
    <property type="entry name" value="Peptidase_S8/S53_dom"/>
</dbReference>
<dbReference type="InterPro" id="IPR015500">
    <property type="entry name" value="Peptidase_S8_subtilisin-rel"/>
</dbReference>
<dbReference type="SUPFAM" id="SSF52743">
    <property type="entry name" value="Subtilisin-like"/>
    <property type="match status" value="1"/>
</dbReference>
<evidence type="ECO:0000259" key="7">
    <source>
        <dbReference type="Pfam" id="PF00082"/>
    </source>
</evidence>
<keyword evidence="4 5" id="KW-0720">Serine protease</keyword>
<proteinExistence type="inferred from homology"/>
<organism evidence="8">
    <name type="scientific">uncultured Poseidoniia archaeon</name>
    <dbReference type="NCBI Taxonomy" id="1697135"/>
    <lineage>
        <taxon>Archaea</taxon>
        <taxon>Methanobacteriati</taxon>
        <taxon>Thermoplasmatota</taxon>
        <taxon>Candidatus Poseidoniia</taxon>
        <taxon>environmental samples</taxon>
    </lineage>
</organism>
<keyword evidence="6" id="KW-0472">Membrane</keyword>